<feature type="transmembrane region" description="Helical" evidence="3">
    <location>
        <begin position="57"/>
        <end position="75"/>
    </location>
</feature>
<feature type="transmembrane region" description="Helical" evidence="3">
    <location>
        <begin position="96"/>
        <end position="118"/>
    </location>
</feature>
<feature type="transmembrane region" description="Helical" evidence="3">
    <location>
        <begin position="209"/>
        <end position="225"/>
    </location>
</feature>
<reference evidence="4" key="1">
    <citation type="journal article" date="2015" name="Nature">
        <title>Complex archaea that bridge the gap between prokaryotes and eukaryotes.</title>
        <authorList>
            <person name="Spang A."/>
            <person name="Saw J.H."/>
            <person name="Jorgensen S.L."/>
            <person name="Zaremba-Niedzwiedzka K."/>
            <person name="Martijn J."/>
            <person name="Lind A.E."/>
            <person name="van Eijk R."/>
            <person name="Schleper C."/>
            <person name="Guy L."/>
            <person name="Ettema T.J."/>
        </authorList>
    </citation>
    <scope>NUCLEOTIDE SEQUENCE</scope>
</reference>
<organism evidence="4">
    <name type="scientific">marine sediment metagenome</name>
    <dbReference type="NCBI Taxonomy" id="412755"/>
    <lineage>
        <taxon>unclassified sequences</taxon>
        <taxon>metagenomes</taxon>
        <taxon>ecological metagenomes</taxon>
    </lineage>
</organism>
<gene>
    <name evidence="4" type="ORF">LCGC14_1280550</name>
</gene>
<dbReference type="PANTHER" id="PTHR36838">
    <property type="entry name" value="AUXIN EFFLUX CARRIER FAMILY PROTEIN"/>
    <property type="match status" value="1"/>
</dbReference>
<comment type="caution">
    <text evidence="4">The sequence shown here is derived from an EMBL/GenBank/DDBJ whole genome shotgun (WGS) entry which is preliminary data.</text>
</comment>
<sequence>MNFALQNTLELVLVIGLGLLLQKKIAKQDLKGIKTIILCVALPAVIFVALLKIKLESSLLIFPLLALAFNLVMFFSTKYLLSGSLPKEDGAKKRSLMMLLPSLAPGLSCFPFIVVYLGDDSLALAALADVGNKIFVLIMLYMLAMHWYHLRSLKAIKTSSKSKLRDLGLALLNEPINMVIIVGLVLLGFGLNLESLPVFLQHTIGELKMIMTPLILLFIGMAVRIKGGEFGIILSLLARRAGITFVLSAIFVFLFPALSPALILLLVVFPQSACSFWPFAHMSAISTLEETDEQTKPTFDIDFAVNVLACSMPFSTVLIIGIFSFDQFFIDPMVLLAFGGAFVGFSFVPDAIKAWKGRTQSEPAGQYSTYASLNPQSQSSEDK</sequence>
<evidence type="ECO:0000313" key="4">
    <source>
        <dbReference type="EMBL" id="KKM86284.1"/>
    </source>
</evidence>
<evidence type="ECO:0000256" key="3">
    <source>
        <dbReference type="SAM" id="Phobius"/>
    </source>
</evidence>
<dbReference type="EMBL" id="LAZR01007280">
    <property type="protein sequence ID" value="KKM86284.1"/>
    <property type="molecule type" value="Genomic_DNA"/>
</dbReference>
<dbReference type="AlphaFoldDB" id="A0A0F9KVB8"/>
<evidence type="ECO:0008006" key="5">
    <source>
        <dbReference type="Google" id="ProtNLM"/>
    </source>
</evidence>
<feature type="region of interest" description="Disordered" evidence="2">
    <location>
        <begin position="361"/>
        <end position="383"/>
    </location>
</feature>
<feature type="transmembrane region" description="Helical" evidence="3">
    <location>
        <begin position="329"/>
        <end position="348"/>
    </location>
</feature>
<keyword evidence="3" id="KW-0472">Membrane</keyword>
<accession>A0A0F9KVB8</accession>
<feature type="transmembrane region" description="Helical" evidence="3">
    <location>
        <begin position="33"/>
        <end position="51"/>
    </location>
</feature>
<evidence type="ECO:0000256" key="2">
    <source>
        <dbReference type="SAM" id="MobiDB-lite"/>
    </source>
</evidence>
<feature type="transmembrane region" description="Helical" evidence="3">
    <location>
        <begin position="301"/>
        <end position="323"/>
    </location>
</feature>
<keyword evidence="1" id="KW-0813">Transport</keyword>
<dbReference type="PANTHER" id="PTHR36838:SF3">
    <property type="entry name" value="TRANSPORTER AUXIN EFFLUX CARRIER EC FAMILY"/>
    <property type="match status" value="1"/>
</dbReference>
<protein>
    <recommendedName>
        <fullName evidence="5">Permease</fullName>
    </recommendedName>
</protein>
<feature type="transmembrane region" description="Helical" evidence="3">
    <location>
        <begin position="130"/>
        <end position="148"/>
    </location>
</feature>
<keyword evidence="3" id="KW-1133">Transmembrane helix</keyword>
<keyword evidence="3" id="KW-0812">Transmembrane</keyword>
<name>A0A0F9KVB8_9ZZZZ</name>
<evidence type="ECO:0000256" key="1">
    <source>
        <dbReference type="ARBA" id="ARBA00022448"/>
    </source>
</evidence>
<proteinExistence type="predicted"/>
<feature type="transmembrane region" description="Helical" evidence="3">
    <location>
        <begin position="169"/>
        <end position="189"/>
    </location>
</feature>